<feature type="domain" description="Caspase family p20" evidence="1">
    <location>
        <begin position="46"/>
        <end position="176"/>
    </location>
</feature>
<organism evidence="2 3">
    <name type="scientific">Aromatoleum toluolicum</name>
    <dbReference type="NCBI Taxonomy" id="90060"/>
    <lineage>
        <taxon>Bacteria</taxon>
        <taxon>Pseudomonadati</taxon>
        <taxon>Pseudomonadota</taxon>
        <taxon>Betaproteobacteria</taxon>
        <taxon>Rhodocyclales</taxon>
        <taxon>Rhodocyclaceae</taxon>
        <taxon>Aromatoleum</taxon>
    </lineage>
</organism>
<gene>
    <name evidence="2" type="ORF">GPA27_26245</name>
</gene>
<keyword evidence="3" id="KW-1185">Reference proteome</keyword>
<dbReference type="RefSeq" id="WP_169143392.1">
    <property type="nucleotide sequence ID" value="NZ_WTVS01000108.1"/>
</dbReference>
<dbReference type="InterPro" id="IPR052039">
    <property type="entry name" value="Caspase-related_regulators"/>
</dbReference>
<dbReference type="EMBL" id="WTVS01000108">
    <property type="protein sequence ID" value="NMG00886.1"/>
    <property type="molecule type" value="Genomic_DNA"/>
</dbReference>
<dbReference type="Gene3D" id="3.40.50.1460">
    <property type="match status" value="1"/>
</dbReference>
<dbReference type="SUPFAM" id="SSF52129">
    <property type="entry name" value="Caspase-like"/>
    <property type="match status" value="1"/>
</dbReference>
<protein>
    <recommendedName>
        <fullName evidence="1">Caspase family p20 domain-containing protein</fullName>
    </recommendedName>
</protein>
<dbReference type="InterPro" id="IPR029030">
    <property type="entry name" value="Caspase-like_dom_sf"/>
</dbReference>
<dbReference type="PANTHER" id="PTHR22576:SF37">
    <property type="entry name" value="MUCOSA-ASSOCIATED LYMPHOID TISSUE LYMPHOMA TRANSLOCATION PROTEIN 1"/>
    <property type="match status" value="1"/>
</dbReference>
<reference evidence="2 3" key="1">
    <citation type="submission" date="2019-12" db="EMBL/GenBank/DDBJ databases">
        <title>Comparative genomics gives insights into the taxonomy of the Azoarcus-Aromatoleum group and reveals separate origins of nif in the plant-associated Azoarcus and non-plant-associated Aromatoleum sub-groups.</title>
        <authorList>
            <person name="Lafos M."/>
            <person name="Maluk M."/>
            <person name="Batista M."/>
            <person name="Junghare M."/>
            <person name="Carmona M."/>
            <person name="Faoro H."/>
            <person name="Cruz L.M."/>
            <person name="Battistoni F."/>
            <person name="De Souza E."/>
            <person name="Pedrosa F."/>
            <person name="Chen W.-M."/>
            <person name="Poole P.S."/>
            <person name="Dixon R.A."/>
            <person name="James E.K."/>
        </authorList>
    </citation>
    <scope>NUCLEOTIDE SEQUENCE [LARGE SCALE GENOMIC DNA]</scope>
    <source>
        <strain evidence="2 3">T</strain>
    </source>
</reference>
<comment type="caution">
    <text evidence="2">The sequence shown here is derived from an EMBL/GenBank/DDBJ whole genome shotgun (WGS) entry which is preliminary data.</text>
</comment>
<dbReference type="Proteomes" id="UP000634522">
    <property type="component" value="Unassembled WGS sequence"/>
</dbReference>
<name>A0ABX1NP16_9RHOO</name>
<proteinExistence type="predicted"/>
<sequence length="597" mass="65370">MSNAHPSGKKEMKSAHVAVRLTILFLTLIIIHAHPALAQYAFEKEPGRHALVIGNSNYDPFGKLPSASLDGFKVAERLRDLRFSVTHVTDLPSVRHFEDEVLPAFRRPIEPGDLVVFYFSGHGFSYGPTNYLAPIDLPLRIKEGDLPTRAIALENVEDYFVARQPGLVLMVIDACRTIAGFVVSDEHNAEHAFKGVVQPRRPQHNVNTMVAFASRPGYLALASTAQDQLSIFTSRLVEYITREGYEFEQLMKEVGADVSIETNALQQPGMEVWSYSSLYLKPSAAILDQQKLAWNIALESNLEKAIRLFSMRHSVSRHAAAARKWLEDNSLSGLAPRYTLVSPVAVERAWRPVALSSGTTLTPTRVAIVPPTAAFAFRRSLDVEASESVKSLSDRELGLVPSGVTRVAATPSKISRDMQVVLAHADVVTTRERAARTAPSSAAPVAARVPFGTQITVTDVKDLGKEGIWVSAYIPGIANELYLPVRAKVGNAAPIELGRSLREIVVRPQASGIPDLVESRPIGEAISTLKAEGRTVTWISIATAAASSSKEADARTMRRFHVEYLLKQFGIDGRRITAVANAADFSDDGVRVRFFGF</sequence>
<dbReference type="InterPro" id="IPR011600">
    <property type="entry name" value="Pept_C14_caspase"/>
</dbReference>
<evidence type="ECO:0000313" key="2">
    <source>
        <dbReference type="EMBL" id="NMG00886.1"/>
    </source>
</evidence>
<dbReference type="Pfam" id="PF00656">
    <property type="entry name" value="Peptidase_C14"/>
    <property type="match status" value="1"/>
</dbReference>
<dbReference type="InterPro" id="IPR001309">
    <property type="entry name" value="Pept_C14_p20"/>
</dbReference>
<dbReference type="PANTHER" id="PTHR22576">
    <property type="entry name" value="MUCOSA ASSOCIATED LYMPHOID TISSUE LYMPHOMA TRANSLOCATION PROTEIN 1/PARACASPASE"/>
    <property type="match status" value="1"/>
</dbReference>
<dbReference type="PROSITE" id="PS50208">
    <property type="entry name" value="CASPASE_P20"/>
    <property type="match status" value="1"/>
</dbReference>
<accession>A0ABX1NP16</accession>
<evidence type="ECO:0000259" key="1">
    <source>
        <dbReference type="PROSITE" id="PS50208"/>
    </source>
</evidence>
<evidence type="ECO:0000313" key="3">
    <source>
        <dbReference type="Proteomes" id="UP000634522"/>
    </source>
</evidence>